<dbReference type="Proteomes" id="UP000478052">
    <property type="component" value="Unassembled WGS sequence"/>
</dbReference>
<sequence>MLCIFFFFCLCTRESVEIMLQFQTLGVVSDSKMNLVGSLGRSFFEFNNCFLKRREKPKKKLRKNGNFYAKPVFDQIDFFIWL</sequence>
<reference evidence="2 3" key="1">
    <citation type="submission" date="2019-08" db="EMBL/GenBank/DDBJ databases">
        <title>Whole genome of Aphis craccivora.</title>
        <authorList>
            <person name="Voronova N.V."/>
            <person name="Shulinski R.S."/>
            <person name="Bandarenka Y.V."/>
            <person name="Zhorov D.G."/>
            <person name="Warner D."/>
        </authorList>
    </citation>
    <scope>NUCLEOTIDE SEQUENCE [LARGE SCALE GENOMIC DNA]</scope>
    <source>
        <strain evidence="2">180601</strain>
        <tissue evidence="2">Whole Body</tissue>
    </source>
</reference>
<name>A0A6G0Y650_APHCR</name>
<evidence type="ECO:0008006" key="4">
    <source>
        <dbReference type="Google" id="ProtNLM"/>
    </source>
</evidence>
<proteinExistence type="predicted"/>
<evidence type="ECO:0000313" key="2">
    <source>
        <dbReference type="EMBL" id="KAF0749895.1"/>
    </source>
</evidence>
<evidence type="ECO:0000313" key="3">
    <source>
        <dbReference type="Proteomes" id="UP000478052"/>
    </source>
</evidence>
<comment type="caution">
    <text evidence="2">The sequence shown here is derived from an EMBL/GenBank/DDBJ whole genome shotgun (WGS) entry which is preliminary data.</text>
</comment>
<gene>
    <name evidence="2" type="ORF">FWK35_00025865</name>
</gene>
<keyword evidence="3" id="KW-1185">Reference proteome</keyword>
<dbReference type="AlphaFoldDB" id="A0A6G0Y650"/>
<feature type="signal peptide" evidence="1">
    <location>
        <begin position="1"/>
        <end position="15"/>
    </location>
</feature>
<keyword evidence="1" id="KW-0732">Signal</keyword>
<feature type="chain" id="PRO_5026017944" description="Secreted protein" evidence="1">
    <location>
        <begin position="16"/>
        <end position="82"/>
    </location>
</feature>
<organism evidence="2 3">
    <name type="scientific">Aphis craccivora</name>
    <name type="common">Cowpea aphid</name>
    <dbReference type="NCBI Taxonomy" id="307492"/>
    <lineage>
        <taxon>Eukaryota</taxon>
        <taxon>Metazoa</taxon>
        <taxon>Ecdysozoa</taxon>
        <taxon>Arthropoda</taxon>
        <taxon>Hexapoda</taxon>
        <taxon>Insecta</taxon>
        <taxon>Pterygota</taxon>
        <taxon>Neoptera</taxon>
        <taxon>Paraneoptera</taxon>
        <taxon>Hemiptera</taxon>
        <taxon>Sternorrhyncha</taxon>
        <taxon>Aphidomorpha</taxon>
        <taxon>Aphidoidea</taxon>
        <taxon>Aphididae</taxon>
        <taxon>Aphidini</taxon>
        <taxon>Aphis</taxon>
        <taxon>Aphis</taxon>
    </lineage>
</organism>
<evidence type="ECO:0000256" key="1">
    <source>
        <dbReference type="SAM" id="SignalP"/>
    </source>
</evidence>
<accession>A0A6G0Y650</accession>
<dbReference type="EMBL" id="VUJU01005931">
    <property type="protein sequence ID" value="KAF0749895.1"/>
    <property type="molecule type" value="Genomic_DNA"/>
</dbReference>
<protein>
    <recommendedName>
        <fullName evidence="4">Secreted protein</fullName>
    </recommendedName>
</protein>